<dbReference type="GeneID" id="71567977"/>
<dbReference type="RefSeq" id="WP_054768943.1">
    <property type="nucleotide sequence ID" value="NZ_BJVK01000006.1"/>
</dbReference>
<name>A0A511DST2_LENKE</name>
<dbReference type="EMBL" id="BJVK01000006">
    <property type="protein sequence ID" value="GEL27890.1"/>
    <property type="molecule type" value="Genomic_DNA"/>
</dbReference>
<sequence>MNQSKPHHLSGAQTAGWNIWWLISIILVGLGFIMIFYSEPSFRKSSTFWIAFGIFTVIYLIQQIIAAFAIKNLHKNNAYVWPIVLIVLALLGSIIYIIPGIWALIVNNPRKNHSNQQQ</sequence>
<dbReference type="OrthoDB" id="2328840at2"/>
<gene>
    <name evidence="1" type="ORF">LKE01_07100</name>
</gene>
<accession>A0A511DST2</accession>
<protein>
    <submittedName>
        <fullName evidence="1">Uncharacterized protein</fullName>
    </submittedName>
</protein>
<reference evidence="1" key="1">
    <citation type="submission" date="2019-07" db="EMBL/GenBank/DDBJ databases">
        <title>Whole genome shotgun sequence of Lactobacillus kefiri NBRC 15888.</title>
        <authorList>
            <person name="Hosoyama A."/>
            <person name="Uohara A."/>
            <person name="Ohji S."/>
            <person name="Ichikawa N."/>
        </authorList>
    </citation>
    <scope>NUCLEOTIDE SEQUENCE [LARGE SCALE GENOMIC DNA]</scope>
    <source>
        <strain evidence="1">NBRC 15888</strain>
    </source>
</reference>
<evidence type="ECO:0000313" key="1">
    <source>
        <dbReference type="EMBL" id="GEL27890.1"/>
    </source>
</evidence>
<keyword evidence="2" id="KW-1185">Reference proteome</keyword>
<dbReference type="Proteomes" id="UP000321893">
    <property type="component" value="Unassembled WGS sequence"/>
</dbReference>
<comment type="caution">
    <text evidence="1">The sequence shown here is derived from an EMBL/GenBank/DDBJ whole genome shotgun (WGS) entry which is preliminary data.</text>
</comment>
<dbReference type="AlphaFoldDB" id="A0A511DST2"/>
<proteinExistence type="predicted"/>
<evidence type="ECO:0000313" key="2">
    <source>
        <dbReference type="Proteomes" id="UP000321893"/>
    </source>
</evidence>
<organism evidence="1 2">
    <name type="scientific">Lentilactobacillus kefiri</name>
    <name type="common">Lactobacillus kefiri</name>
    <dbReference type="NCBI Taxonomy" id="33962"/>
    <lineage>
        <taxon>Bacteria</taxon>
        <taxon>Bacillati</taxon>
        <taxon>Bacillota</taxon>
        <taxon>Bacilli</taxon>
        <taxon>Lactobacillales</taxon>
        <taxon>Lactobacillaceae</taxon>
        <taxon>Lentilactobacillus</taxon>
    </lineage>
</organism>